<dbReference type="Proteomes" id="UP000000784">
    <property type="component" value="Chromosome"/>
</dbReference>
<dbReference type="Pfam" id="PF04287">
    <property type="entry name" value="DUF446"/>
    <property type="match status" value="1"/>
</dbReference>
<dbReference type="KEGG" id="dac:Daci_1489"/>
<dbReference type="eggNOG" id="COG3098">
    <property type="taxonomic scope" value="Bacteria"/>
</dbReference>
<organism evidence="2 3">
    <name type="scientific">Delftia acidovorans (strain DSM 14801 / SPH-1)</name>
    <dbReference type="NCBI Taxonomy" id="398578"/>
    <lineage>
        <taxon>Bacteria</taxon>
        <taxon>Pseudomonadati</taxon>
        <taxon>Pseudomonadota</taxon>
        <taxon>Betaproteobacteria</taxon>
        <taxon>Burkholderiales</taxon>
        <taxon>Comamonadaceae</taxon>
        <taxon>Delftia</taxon>
    </lineage>
</organism>
<evidence type="ECO:0000259" key="1">
    <source>
        <dbReference type="Pfam" id="PF04287"/>
    </source>
</evidence>
<dbReference type="InterPro" id="IPR007384">
    <property type="entry name" value="UCP006257"/>
</dbReference>
<evidence type="ECO:0000313" key="3">
    <source>
        <dbReference type="Proteomes" id="UP000000784"/>
    </source>
</evidence>
<evidence type="ECO:0000313" key="2">
    <source>
        <dbReference type="EMBL" id="ABX34133.1"/>
    </source>
</evidence>
<dbReference type="PANTHER" id="PTHR39586">
    <property type="entry name" value="CYTOPLASMIC PROTEIN-RELATED"/>
    <property type="match status" value="1"/>
</dbReference>
<protein>
    <recommendedName>
        <fullName evidence="1">YqcC-like domain-containing protein</fullName>
    </recommendedName>
</protein>
<sequence length="132" mass="15013">MAPFFHGPHRMTTDTTHQKLLDQLQQLEDELRSQSLWSAVAPSPEAMASTMPFMYDTLKLQEWLQWVFLPRLRAVVDARGQLPCQSHVHPLAEHEWSQPVAFDKRQLLVLLLGIDDTLNQGGLTPPDATPPH</sequence>
<dbReference type="PANTHER" id="PTHR39586:SF1">
    <property type="entry name" value="CYTOPLASMIC PROTEIN"/>
    <property type="match status" value="1"/>
</dbReference>
<reference evidence="2 3" key="1">
    <citation type="journal article" date="2004" name="Appl. Environ. Microbiol.">
        <title>Mineralization of individual congeners of linear alkylbenzenesulfonate by defined pairs of heterotrophic bacteria.</title>
        <authorList>
            <person name="Schleheck D."/>
            <person name="Knepper T.P."/>
            <person name="Fischer K."/>
            <person name="Cook A.M."/>
        </authorList>
    </citation>
    <scope>NUCLEOTIDE SEQUENCE [LARGE SCALE GENOMIC DNA]</scope>
    <source>
        <strain evidence="3">DSM 14801 / SPH-1</strain>
    </source>
</reference>
<name>A9BUM5_DELAS</name>
<dbReference type="AlphaFoldDB" id="A9BUM5"/>
<gene>
    <name evidence="2" type="ordered locus">Daci_1489</name>
</gene>
<dbReference type="EMBL" id="CP000884">
    <property type="protein sequence ID" value="ABX34133.1"/>
    <property type="molecule type" value="Genomic_DNA"/>
</dbReference>
<dbReference type="InterPro" id="IPR036814">
    <property type="entry name" value="YqcC-like_sf"/>
</dbReference>
<reference evidence="3" key="2">
    <citation type="submission" date="2007-11" db="EMBL/GenBank/DDBJ databases">
        <title>Complete sequence of Delftia acidovorans DSM 14801 / SPH-1.</title>
        <authorList>
            <person name="Copeland A."/>
            <person name="Lucas S."/>
            <person name="Lapidus A."/>
            <person name="Barry K."/>
            <person name="Glavina del Rio T."/>
            <person name="Dalin E."/>
            <person name="Tice H."/>
            <person name="Pitluck S."/>
            <person name="Lowry S."/>
            <person name="Clum A."/>
            <person name="Schmutz J."/>
            <person name="Larimer F."/>
            <person name="Land M."/>
            <person name="Hauser L."/>
            <person name="Kyrpides N."/>
            <person name="Kim E."/>
            <person name="Schleheck D."/>
            <person name="Richardson P."/>
        </authorList>
    </citation>
    <scope>NUCLEOTIDE SEQUENCE [LARGE SCALE GENOMIC DNA]</scope>
    <source>
        <strain evidence="3">DSM 14801 / SPH-1</strain>
    </source>
</reference>
<accession>A9BUM5</accession>
<dbReference type="Gene3D" id="1.20.1440.40">
    <property type="entry name" value="YqcC-like"/>
    <property type="match status" value="1"/>
</dbReference>
<keyword evidence="3" id="KW-1185">Reference proteome</keyword>
<dbReference type="SUPFAM" id="SSF158452">
    <property type="entry name" value="YqcC-like"/>
    <property type="match status" value="1"/>
</dbReference>
<dbReference type="InterPro" id="IPR023376">
    <property type="entry name" value="YqcC-like_dom"/>
</dbReference>
<feature type="domain" description="YqcC-like" evidence="1">
    <location>
        <begin position="20"/>
        <end position="116"/>
    </location>
</feature>
<proteinExistence type="predicted"/>
<dbReference type="HOGENOM" id="CLU_130358_0_0_4"/>
<dbReference type="STRING" id="398578.Daci_1489"/>
<dbReference type="GO" id="GO:0044010">
    <property type="term" value="P:single-species biofilm formation"/>
    <property type="evidence" value="ECO:0007669"/>
    <property type="project" value="TreeGrafter"/>
</dbReference>